<dbReference type="PANTHER" id="PTHR40640:SF1">
    <property type="entry name" value="ANCHORED GLYCOPROTEIN, PUTATIVE (AFU_ORTHOLOGUE AFUA_8G04860)-RELATED"/>
    <property type="match status" value="1"/>
</dbReference>
<feature type="chain" id="PRO_5040445424" description="HFB protein" evidence="2">
    <location>
        <begin position="19"/>
        <end position="241"/>
    </location>
</feature>
<dbReference type="Proteomes" id="UP000827724">
    <property type="component" value="Unassembled WGS sequence"/>
</dbReference>
<dbReference type="AlphaFoldDB" id="A0A9P8QS89"/>
<keyword evidence="2" id="KW-0732">Signal</keyword>
<dbReference type="OrthoDB" id="4991875at2759"/>
<evidence type="ECO:0000313" key="3">
    <source>
        <dbReference type="EMBL" id="KAH6607682.1"/>
    </source>
</evidence>
<protein>
    <recommendedName>
        <fullName evidence="5">HFB protein</fullName>
    </recommendedName>
</protein>
<feature type="region of interest" description="Disordered" evidence="1">
    <location>
        <begin position="152"/>
        <end position="212"/>
    </location>
</feature>
<evidence type="ECO:0000256" key="2">
    <source>
        <dbReference type="SAM" id="SignalP"/>
    </source>
</evidence>
<accession>A0A9P8QS89</accession>
<comment type="caution">
    <text evidence="3">The sequence shown here is derived from an EMBL/GenBank/DDBJ whole genome shotgun (WGS) entry which is preliminary data.</text>
</comment>
<name>A0A9P8QS89_9HYPO</name>
<dbReference type="PANTHER" id="PTHR40640">
    <property type="entry name" value="ANCHORED GLYCOPROTEIN, PUTATIVE (AFU_ORTHOLOGUE AFUA_8G04860)-RELATED"/>
    <property type="match status" value="1"/>
</dbReference>
<reference evidence="3" key="1">
    <citation type="submission" date="2021-08" db="EMBL/GenBank/DDBJ databases">
        <title>Chromosome-Level Trichoderma cornu-damae using Hi-C Data.</title>
        <authorList>
            <person name="Kim C.S."/>
        </authorList>
    </citation>
    <scope>NUCLEOTIDE SEQUENCE</scope>
    <source>
        <strain evidence="3">KA19-0412C</strain>
    </source>
</reference>
<evidence type="ECO:0000313" key="4">
    <source>
        <dbReference type="Proteomes" id="UP000827724"/>
    </source>
</evidence>
<organism evidence="3 4">
    <name type="scientific">Trichoderma cornu-damae</name>
    <dbReference type="NCBI Taxonomy" id="654480"/>
    <lineage>
        <taxon>Eukaryota</taxon>
        <taxon>Fungi</taxon>
        <taxon>Dikarya</taxon>
        <taxon>Ascomycota</taxon>
        <taxon>Pezizomycotina</taxon>
        <taxon>Sordariomycetes</taxon>
        <taxon>Hypocreomycetidae</taxon>
        <taxon>Hypocreales</taxon>
        <taxon>Hypocreaceae</taxon>
        <taxon>Trichoderma</taxon>
    </lineage>
</organism>
<sequence length="241" mass="23317">MARSLALLAVSSAALAAAQSTTVVPILLPYLDPQPLVASVVAADNTATTYAYGCKPGTPDDECGLAGTTQTVTQGPSTWVYSMSTPGDEDGTVIQGGNCKLNSAANVASCTLWFTQTELGSVSSTSVAHSGPYLDLQLPVTVTAGLDKLGAAPSGATSTGGSTPAATSSGASETAKTSASTGAATTTLAKQTTGTGTGIGTSTSTASTTAGPTSTNAAGILDAPKGLYAGVAAIVGGAMML</sequence>
<keyword evidence="4" id="KW-1185">Reference proteome</keyword>
<gene>
    <name evidence="3" type="ORF">Trco_003995</name>
</gene>
<evidence type="ECO:0008006" key="5">
    <source>
        <dbReference type="Google" id="ProtNLM"/>
    </source>
</evidence>
<dbReference type="EMBL" id="JAIWOZ010000003">
    <property type="protein sequence ID" value="KAH6607682.1"/>
    <property type="molecule type" value="Genomic_DNA"/>
</dbReference>
<evidence type="ECO:0000256" key="1">
    <source>
        <dbReference type="SAM" id="MobiDB-lite"/>
    </source>
</evidence>
<feature type="signal peptide" evidence="2">
    <location>
        <begin position="1"/>
        <end position="18"/>
    </location>
</feature>
<proteinExistence type="predicted"/>